<dbReference type="AlphaFoldDB" id="A0AAV1WT53"/>
<feature type="chain" id="PRO_5043393476" description="DDE Tnp4 domain-containing protein" evidence="8">
    <location>
        <begin position="33"/>
        <end position="412"/>
    </location>
</feature>
<dbReference type="GO" id="GO:0046872">
    <property type="term" value="F:metal ion binding"/>
    <property type="evidence" value="ECO:0007669"/>
    <property type="project" value="UniProtKB-KW"/>
</dbReference>
<feature type="domain" description="DDE Tnp4" evidence="9">
    <location>
        <begin position="214"/>
        <end position="356"/>
    </location>
</feature>
<keyword evidence="4" id="KW-0540">Nuclease</keyword>
<keyword evidence="6" id="KW-0378">Hydrolase</keyword>
<keyword evidence="7" id="KW-0539">Nucleus</keyword>
<dbReference type="PANTHER" id="PTHR22930">
    <property type="match status" value="1"/>
</dbReference>
<dbReference type="GO" id="GO:0016787">
    <property type="term" value="F:hydrolase activity"/>
    <property type="evidence" value="ECO:0007669"/>
    <property type="project" value="UniProtKB-KW"/>
</dbReference>
<evidence type="ECO:0000256" key="5">
    <source>
        <dbReference type="ARBA" id="ARBA00022723"/>
    </source>
</evidence>
<evidence type="ECO:0000256" key="1">
    <source>
        <dbReference type="ARBA" id="ARBA00001968"/>
    </source>
</evidence>
<dbReference type="Pfam" id="PF13359">
    <property type="entry name" value="DDE_Tnp_4"/>
    <property type="match status" value="1"/>
</dbReference>
<comment type="similarity">
    <text evidence="3">Belongs to the HARBI1 family.</text>
</comment>
<dbReference type="PANTHER" id="PTHR22930:SF190">
    <property type="entry name" value="OS06G0164500 PROTEIN"/>
    <property type="match status" value="1"/>
</dbReference>
<proteinExistence type="inferred from homology"/>
<evidence type="ECO:0000259" key="9">
    <source>
        <dbReference type="Pfam" id="PF13359"/>
    </source>
</evidence>
<protein>
    <recommendedName>
        <fullName evidence="9">DDE Tnp4 domain-containing protein</fullName>
    </recommendedName>
</protein>
<evidence type="ECO:0000256" key="2">
    <source>
        <dbReference type="ARBA" id="ARBA00004123"/>
    </source>
</evidence>
<dbReference type="GO" id="GO:0005634">
    <property type="term" value="C:nucleus"/>
    <property type="evidence" value="ECO:0007669"/>
    <property type="project" value="UniProtKB-SubCell"/>
</dbReference>
<comment type="caution">
    <text evidence="10">The sequence shown here is derived from an EMBL/GenBank/DDBJ whole genome shotgun (WGS) entry which is preliminary data.</text>
</comment>
<keyword evidence="8" id="KW-0732">Signal</keyword>
<evidence type="ECO:0000256" key="3">
    <source>
        <dbReference type="ARBA" id="ARBA00006958"/>
    </source>
</evidence>
<name>A0AAV1WT53_LUPLU</name>
<dbReference type="InterPro" id="IPR027806">
    <property type="entry name" value="HARBI1_dom"/>
</dbReference>
<keyword evidence="11" id="KW-1185">Reference proteome</keyword>
<evidence type="ECO:0000313" key="10">
    <source>
        <dbReference type="EMBL" id="CAL0312128.1"/>
    </source>
</evidence>
<gene>
    <name evidence="10" type="ORF">LLUT_LOCUS13188</name>
</gene>
<dbReference type="GO" id="GO:0004518">
    <property type="term" value="F:nuclease activity"/>
    <property type="evidence" value="ECO:0007669"/>
    <property type="project" value="UniProtKB-KW"/>
</dbReference>
<keyword evidence="5" id="KW-0479">Metal-binding</keyword>
<sequence length="412" mass="45736">MESRKLAALLSSLISQLLLLLLLIFPPNSTHSNSLPNNNSLPLIHHLLLSNQIAATLSPKRKRKRRHNLFDPDQPGSVLRSPDSFVNSYNMTSSTFEWLAGLLEPLLDCRDPAELFPINLTAGTRLGIGLFRLANGSDYPDISTRFGVPVSVVKFCVKQLCRVLCTNFRFWVSFPNSNELELVSKSFQSLSGLPNCCGAIESCRFEVFKDSTSSNRCLAAQIVVDSSGRILNIVAGFDGYKNNTTILKASTLYKDIEEGMLLNNSPSINENEVMLNQYLIGGKGYPLLPWLMVPFVDDETSPGSIEESFNEAHEVMRLSALKTAASLKNWGILRGPIHDEVKMVVAYIGACSILHNSLLMREDFTALAGALEDYHLQQERYREDSCRIEDDLVSVKALATRSTLATMARKNS</sequence>
<accession>A0AAV1WT53</accession>
<evidence type="ECO:0000313" key="11">
    <source>
        <dbReference type="Proteomes" id="UP001497480"/>
    </source>
</evidence>
<dbReference type="InterPro" id="IPR045249">
    <property type="entry name" value="HARBI1-like"/>
</dbReference>
<comment type="subcellular location">
    <subcellularLocation>
        <location evidence="2">Nucleus</location>
    </subcellularLocation>
</comment>
<dbReference type="Proteomes" id="UP001497480">
    <property type="component" value="Unassembled WGS sequence"/>
</dbReference>
<comment type="cofactor">
    <cofactor evidence="1">
        <name>a divalent metal cation</name>
        <dbReference type="ChEBI" id="CHEBI:60240"/>
    </cofactor>
</comment>
<evidence type="ECO:0000256" key="6">
    <source>
        <dbReference type="ARBA" id="ARBA00022801"/>
    </source>
</evidence>
<evidence type="ECO:0000256" key="4">
    <source>
        <dbReference type="ARBA" id="ARBA00022722"/>
    </source>
</evidence>
<reference evidence="10 11" key="1">
    <citation type="submission" date="2024-03" db="EMBL/GenBank/DDBJ databases">
        <authorList>
            <person name="Martinez-Hernandez J."/>
        </authorList>
    </citation>
    <scope>NUCLEOTIDE SEQUENCE [LARGE SCALE GENOMIC DNA]</scope>
</reference>
<dbReference type="EMBL" id="CAXHTB010000009">
    <property type="protein sequence ID" value="CAL0312128.1"/>
    <property type="molecule type" value="Genomic_DNA"/>
</dbReference>
<evidence type="ECO:0000256" key="7">
    <source>
        <dbReference type="ARBA" id="ARBA00023242"/>
    </source>
</evidence>
<evidence type="ECO:0000256" key="8">
    <source>
        <dbReference type="SAM" id="SignalP"/>
    </source>
</evidence>
<organism evidence="10 11">
    <name type="scientific">Lupinus luteus</name>
    <name type="common">European yellow lupine</name>
    <dbReference type="NCBI Taxonomy" id="3873"/>
    <lineage>
        <taxon>Eukaryota</taxon>
        <taxon>Viridiplantae</taxon>
        <taxon>Streptophyta</taxon>
        <taxon>Embryophyta</taxon>
        <taxon>Tracheophyta</taxon>
        <taxon>Spermatophyta</taxon>
        <taxon>Magnoliopsida</taxon>
        <taxon>eudicotyledons</taxon>
        <taxon>Gunneridae</taxon>
        <taxon>Pentapetalae</taxon>
        <taxon>rosids</taxon>
        <taxon>fabids</taxon>
        <taxon>Fabales</taxon>
        <taxon>Fabaceae</taxon>
        <taxon>Papilionoideae</taxon>
        <taxon>50 kb inversion clade</taxon>
        <taxon>genistoids sensu lato</taxon>
        <taxon>core genistoids</taxon>
        <taxon>Genisteae</taxon>
        <taxon>Lupinus</taxon>
    </lineage>
</organism>
<feature type="signal peptide" evidence="8">
    <location>
        <begin position="1"/>
        <end position="32"/>
    </location>
</feature>